<feature type="compositionally biased region" description="Polar residues" evidence="1">
    <location>
        <begin position="608"/>
        <end position="620"/>
    </location>
</feature>
<feature type="compositionally biased region" description="Polar residues" evidence="1">
    <location>
        <begin position="445"/>
        <end position="462"/>
    </location>
</feature>
<reference evidence="2" key="1">
    <citation type="journal article" date="2020" name="Fungal Divers.">
        <title>Resolving the Mortierellaceae phylogeny through synthesis of multi-gene phylogenetics and phylogenomics.</title>
        <authorList>
            <person name="Vandepol N."/>
            <person name="Liber J."/>
            <person name="Desiro A."/>
            <person name="Na H."/>
            <person name="Kennedy M."/>
            <person name="Barry K."/>
            <person name="Grigoriev I.V."/>
            <person name="Miller A.N."/>
            <person name="O'Donnell K."/>
            <person name="Stajich J.E."/>
            <person name="Bonito G."/>
        </authorList>
    </citation>
    <scope>NUCLEOTIDE SEQUENCE</scope>
    <source>
        <strain evidence="2">NRRL 28262</strain>
    </source>
</reference>
<feature type="compositionally biased region" description="Polar residues" evidence="1">
    <location>
        <begin position="589"/>
        <end position="598"/>
    </location>
</feature>
<protein>
    <submittedName>
        <fullName evidence="2">Uncharacterized protein</fullName>
    </submittedName>
</protein>
<feature type="region of interest" description="Disordered" evidence="1">
    <location>
        <begin position="365"/>
        <end position="386"/>
    </location>
</feature>
<evidence type="ECO:0000256" key="1">
    <source>
        <dbReference type="SAM" id="MobiDB-lite"/>
    </source>
</evidence>
<feature type="compositionally biased region" description="Gly residues" evidence="1">
    <location>
        <begin position="573"/>
        <end position="583"/>
    </location>
</feature>
<feature type="region of interest" description="Disordered" evidence="1">
    <location>
        <begin position="445"/>
        <end position="496"/>
    </location>
</feature>
<sequence>MDTDPKPAPVPAKLRWRPYANGTSKKNSTKIKKVDTPAPNPKAIAHKIRPSQYYSNKPNHTPVKVSLQWEEAETAESMSHGGHPHNHHQYHHRSFDSASSRDSSPGAVSDTSSPLYPTKQRASSTSSTGSSGSNNSRDSNNGNNVLTSPMQRAMASLPSPPPSKPLSTGLDLVGGPTDLSFFKASIPGLLDNSIGSGQHTSVGLDSMTPNNAYQIALNALLQSRTIEHSAFHTAALMDARLISNTNNTDASSAALMLGSSTIHDTLLSDPNRILSTEELLGVSTIDELLASCGVMEECTPALTTQLLASPTDSNSSLTTTPMNSLLDFNSSGMVARATTTNSSNTFSPMAITNQSFEALLSQSSAPQQLPFPQQQPSPISPVNTSATASPATVDALGNLVQILSLPFGYLSSGDAFTAGTAPTAWPSLFPTFAEDTSMVMDITTSTVSTSTPQKSEMATQTEAPYVAPLSPESTASATHGSQRGTPSPLSTALGLTDDELDPDWLSFLDEASPLFNEVDMPSPPPSGDEGTSYTQTTTPKGAEQRTRSTWGWGSAVPPAGHRGLPSASTMTGIPGGSIGGGGLVRTLQGVGQQKSVKPSSKAPIPTESPASENETQSGTTKESKVVAPSDPAINLNEKTKKENEDSWAGLIHMIKGLWSGGGGDSNNNSDK</sequence>
<comment type="caution">
    <text evidence="2">The sequence shown here is derived from an EMBL/GenBank/DDBJ whole genome shotgun (WGS) entry which is preliminary data.</text>
</comment>
<accession>A0AAD4D2H0</accession>
<organism evidence="2 3">
    <name type="scientific">Linnemannia exigua</name>
    <dbReference type="NCBI Taxonomy" id="604196"/>
    <lineage>
        <taxon>Eukaryota</taxon>
        <taxon>Fungi</taxon>
        <taxon>Fungi incertae sedis</taxon>
        <taxon>Mucoromycota</taxon>
        <taxon>Mortierellomycotina</taxon>
        <taxon>Mortierellomycetes</taxon>
        <taxon>Mortierellales</taxon>
        <taxon>Mortierellaceae</taxon>
        <taxon>Linnemannia</taxon>
    </lineage>
</organism>
<feature type="region of interest" description="Disordered" evidence="1">
    <location>
        <begin position="1"/>
        <end position="60"/>
    </location>
</feature>
<feature type="region of interest" description="Disordered" evidence="1">
    <location>
        <begin position="515"/>
        <end position="645"/>
    </location>
</feature>
<dbReference type="EMBL" id="JAAAIL010002278">
    <property type="protein sequence ID" value="KAG0258657.1"/>
    <property type="molecule type" value="Genomic_DNA"/>
</dbReference>
<evidence type="ECO:0000313" key="2">
    <source>
        <dbReference type="EMBL" id="KAG0258657.1"/>
    </source>
</evidence>
<dbReference type="Proteomes" id="UP001194580">
    <property type="component" value="Unassembled WGS sequence"/>
</dbReference>
<feature type="region of interest" description="Disordered" evidence="1">
    <location>
        <begin position="73"/>
        <end position="147"/>
    </location>
</feature>
<dbReference type="AlphaFoldDB" id="A0AAD4D2H0"/>
<feature type="compositionally biased region" description="Polar residues" evidence="1">
    <location>
        <begin position="529"/>
        <end position="539"/>
    </location>
</feature>
<gene>
    <name evidence="2" type="ORF">BGZ95_004907</name>
</gene>
<feature type="compositionally biased region" description="Basic residues" evidence="1">
    <location>
        <begin position="82"/>
        <end position="92"/>
    </location>
</feature>
<feature type="compositionally biased region" description="Low complexity" evidence="1">
    <location>
        <begin position="123"/>
        <end position="144"/>
    </location>
</feature>
<feature type="compositionally biased region" description="Pro residues" evidence="1">
    <location>
        <begin position="1"/>
        <end position="10"/>
    </location>
</feature>
<proteinExistence type="predicted"/>
<feature type="compositionally biased region" description="Polar residues" evidence="1">
    <location>
        <begin position="471"/>
        <end position="490"/>
    </location>
</feature>
<name>A0AAD4D2H0_9FUNG</name>
<keyword evidence="3" id="KW-1185">Reference proteome</keyword>
<evidence type="ECO:0000313" key="3">
    <source>
        <dbReference type="Proteomes" id="UP001194580"/>
    </source>
</evidence>